<evidence type="ECO:0000256" key="3">
    <source>
        <dbReference type="ARBA" id="ARBA00022801"/>
    </source>
</evidence>
<evidence type="ECO:0008006" key="10">
    <source>
        <dbReference type="Google" id="ProtNLM"/>
    </source>
</evidence>
<keyword evidence="9" id="KW-1185">Reference proteome</keyword>
<evidence type="ECO:0000256" key="2">
    <source>
        <dbReference type="ARBA" id="ARBA00022729"/>
    </source>
</evidence>
<dbReference type="InterPro" id="IPR000209">
    <property type="entry name" value="Peptidase_S8/S53_dom"/>
</dbReference>
<dbReference type="InterPro" id="IPR008979">
    <property type="entry name" value="Galactose-bd-like_sf"/>
</dbReference>
<protein>
    <recommendedName>
        <fullName evidence="10">Peptidase S8</fullName>
    </recommendedName>
</protein>
<feature type="active site" description="Charge relay system" evidence="5">
    <location>
        <position position="118"/>
    </location>
</feature>
<dbReference type="PANTHER" id="PTHR43399:SF5">
    <property type="entry name" value="PEPTIDASE S8 FAMILY WITH PROTEASE-ASSOCIATED DOMAIN"/>
    <property type="match status" value="1"/>
</dbReference>
<dbReference type="STRING" id="452084.AR438_03735"/>
<dbReference type="InterPro" id="IPR036852">
    <property type="entry name" value="Peptidase_S8/S53_dom_sf"/>
</dbReference>
<evidence type="ECO:0000259" key="6">
    <source>
        <dbReference type="Pfam" id="PF00082"/>
    </source>
</evidence>
<dbReference type="EMBL" id="LLYZ01000002">
    <property type="protein sequence ID" value="KQK27328.1"/>
    <property type="molecule type" value="Genomic_DNA"/>
</dbReference>
<dbReference type="PROSITE" id="PS51892">
    <property type="entry name" value="SUBTILASE"/>
    <property type="match status" value="1"/>
</dbReference>
<organism evidence="8 9">
    <name type="scientific">Chryseobacterium aquaticum</name>
    <dbReference type="NCBI Taxonomy" id="452084"/>
    <lineage>
        <taxon>Bacteria</taxon>
        <taxon>Pseudomonadati</taxon>
        <taxon>Bacteroidota</taxon>
        <taxon>Flavobacteriia</taxon>
        <taxon>Flavobacteriales</taxon>
        <taxon>Weeksellaceae</taxon>
        <taxon>Chryseobacterium group</taxon>
        <taxon>Chryseobacterium</taxon>
    </lineage>
</organism>
<evidence type="ECO:0000256" key="5">
    <source>
        <dbReference type="PROSITE-ProRule" id="PRU01240"/>
    </source>
</evidence>
<dbReference type="PROSITE" id="PS00138">
    <property type="entry name" value="SUBTILASE_SER"/>
    <property type="match status" value="1"/>
</dbReference>
<dbReference type="PRINTS" id="PR00723">
    <property type="entry name" value="SUBTILISIN"/>
</dbReference>
<evidence type="ECO:0000313" key="9">
    <source>
        <dbReference type="Proteomes" id="UP000051682"/>
    </source>
</evidence>
<name>A0A0Q3HWW5_9FLAO</name>
<dbReference type="PANTHER" id="PTHR43399">
    <property type="entry name" value="SUBTILISIN-RELATED"/>
    <property type="match status" value="1"/>
</dbReference>
<dbReference type="InterPro" id="IPR026444">
    <property type="entry name" value="Secre_tail"/>
</dbReference>
<evidence type="ECO:0000256" key="1">
    <source>
        <dbReference type="ARBA" id="ARBA00022670"/>
    </source>
</evidence>
<keyword evidence="3 5" id="KW-0378">Hydrolase</keyword>
<feature type="active site" description="Charge relay system" evidence="5">
    <location>
        <position position="337"/>
    </location>
</feature>
<gene>
    <name evidence="8" type="ORF">AR438_03735</name>
</gene>
<dbReference type="GO" id="GO:0006508">
    <property type="term" value="P:proteolysis"/>
    <property type="evidence" value="ECO:0007669"/>
    <property type="project" value="UniProtKB-KW"/>
</dbReference>
<dbReference type="Gene3D" id="2.60.120.380">
    <property type="match status" value="1"/>
</dbReference>
<evidence type="ECO:0000313" key="8">
    <source>
        <dbReference type="EMBL" id="KQK27328.1"/>
    </source>
</evidence>
<dbReference type="PROSITE" id="PS00137">
    <property type="entry name" value="SUBTILASE_HIS"/>
    <property type="match status" value="1"/>
</dbReference>
<feature type="domain" description="Peptidase S8/S53" evidence="6">
    <location>
        <begin position="141"/>
        <end position="391"/>
    </location>
</feature>
<dbReference type="NCBIfam" id="TIGR04183">
    <property type="entry name" value="Por_Secre_tail"/>
    <property type="match status" value="1"/>
</dbReference>
<dbReference type="Gene3D" id="3.40.50.200">
    <property type="entry name" value="Peptidase S8/S53 domain"/>
    <property type="match status" value="1"/>
</dbReference>
<evidence type="ECO:0000256" key="4">
    <source>
        <dbReference type="ARBA" id="ARBA00022825"/>
    </source>
</evidence>
<evidence type="ECO:0000259" key="7">
    <source>
        <dbReference type="Pfam" id="PF18962"/>
    </source>
</evidence>
<dbReference type="InterPro" id="IPR023828">
    <property type="entry name" value="Peptidase_S8_Ser-AS"/>
</dbReference>
<keyword evidence="4 5" id="KW-0720">Serine protease</keyword>
<keyword evidence="1 5" id="KW-0645">Protease</keyword>
<dbReference type="Proteomes" id="UP000051682">
    <property type="component" value="Unassembled WGS sequence"/>
</dbReference>
<dbReference type="InterPro" id="IPR051048">
    <property type="entry name" value="Peptidase_S8/S53_subtilisin"/>
</dbReference>
<feature type="domain" description="Secretion system C-terminal sorting" evidence="7">
    <location>
        <begin position="562"/>
        <end position="628"/>
    </location>
</feature>
<dbReference type="GO" id="GO:0004252">
    <property type="term" value="F:serine-type endopeptidase activity"/>
    <property type="evidence" value="ECO:0007669"/>
    <property type="project" value="UniProtKB-UniRule"/>
</dbReference>
<sequence length="632" mass="68482">MILPSLLYAQTAEEKKKIASQSNHDGNAALRIELKKNENDRKIRVANYLNQNPNIKKILKDDNSGKVELTDVLQNGDPVYTKTYNDGAANTARAKSLYSGGSLGINIQGQGMNVGVWDGGPVLDSHQEFMVNGFSKVNVMNFTSTSNHGTHVAGTIAAQGVLPSVRGVAFNSAITSYDWTNDLSEMLDESSGNGMLMSNHSYGPGLSNNSSLWLLGAYNSDARSVDALCFNNPFYLPVFSAGNSRNDNTVPYSTQIASKFGYDLIAGDAIAKNVLTVAAVNEVSSYSNNESVVMSSFSSYGPSDDGRIKPEISTKGVNVRSTLSSSSTATGFMSGTSMASPGVTGVVALLQQYYNQLYNNFMRAATVKGLIMHTADEAGGSPGPDYEFGWGLINADSAARIIRDKNLISNRSIIEELNLANATTYTKTITANSNRPLKISISWTDPAPLIADVNTGTVDPPTKYLVNDLDIKVTSSTGTVYYPWKLQGMSNTFAAATNNSTNDVDNFERIDIPNPSGSYTIQVTHKGSLTNGNQNFTLIANSQNLSTLSIDNIIKKEDQIQIYPNPVDDILNIKNNNNVEAQILILDSSGRLLIKEIVKDSKVNVKALETGNYMLLYKDKENREVSIKFIKK</sequence>
<dbReference type="Pfam" id="PF00082">
    <property type="entry name" value="Peptidase_S8"/>
    <property type="match status" value="1"/>
</dbReference>
<comment type="caution">
    <text evidence="8">The sequence shown here is derived from an EMBL/GenBank/DDBJ whole genome shotgun (WGS) entry which is preliminary data.</text>
</comment>
<reference evidence="8 9" key="1">
    <citation type="submission" date="2015-10" db="EMBL/GenBank/DDBJ databases">
        <title>Chryseobacterium aquaticum genome.</title>
        <authorList>
            <person name="Newman J.D."/>
            <person name="Ferguson M.B."/>
            <person name="Miller J.R."/>
        </authorList>
    </citation>
    <scope>NUCLEOTIDE SEQUENCE [LARGE SCALE GENOMIC DNA]</scope>
    <source>
        <strain evidence="8 9">KCTC 12483</strain>
    </source>
</reference>
<dbReference type="SUPFAM" id="SSF52743">
    <property type="entry name" value="Subtilisin-like"/>
    <property type="match status" value="1"/>
</dbReference>
<proteinExistence type="inferred from homology"/>
<accession>A0A0Q3HWW5</accession>
<comment type="similarity">
    <text evidence="5">Belongs to the peptidase S8 family.</text>
</comment>
<dbReference type="InterPro" id="IPR022398">
    <property type="entry name" value="Peptidase_S8_His-AS"/>
</dbReference>
<dbReference type="InterPro" id="IPR034058">
    <property type="entry name" value="TagA/B/C/D_pept_dom"/>
</dbReference>
<dbReference type="SUPFAM" id="SSF49785">
    <property type="entry name" value="Galactose-binding domain-like"/>
    <property type="match status" value="1"/>
</dbReference>
<dbReference type="InterPro" id="IPR015500">
    <property type="entry name" value="Peptidase_S8_subtilisin-rel"/>
</dbReference>
<feature type="active site" description="Charge relay system" evidence="5">
    <location>
        <position position="148"/>
    </location>
</feature>
<keyword evidence="2" id="KW-0732">Signal</keyword>
<dbReference type="AlphaFoldDB" id="A0A0Q3HWW5"/>
<dbReference type="CDD" id="cd04842">
    <property type="entry name" value="Peptidases_S8_Kp43_protease"/>
    <property type="match status" value="1"/>
</dbReference>
<dbReference type="Pfam" id="PF18962">
    <property type="entry name" value="Por_Secre_tail"/>
    <property type="match status" value="1"/>
</dbReference>